<evidence type="ECO:0000256" key="1">
    <source>
        <dbReference type="SAM" id="Phobius"/>
    </source>
</evidence>
<dbReference type="OrthoDB" id="10002778at2"/>
<reference evidence="2 3" key="1">
    <citation type="submission" date="2019-09" db="EMBL/GenBank/DDBJ databases">
        <title>Mumia zhuanghuii sp. nov. isolated from the intestinal contents of plateau pika (Ochotona curzoniae) in the Qinghai-Tibet plateau of China.</title>
        <authorList>
            <person name="Tian Z."/>
        </authorList>
    </citation>
    <scope>NUCLEOTIDE SEQUENCE [LARGE SCALE GENOMIC DNA]</scope>
    <source>
        <strain evidence="3">350</strain>
    </source>
</reference>
<proteinExistence type="predicted"/>
<dbReference type="RefSeq" id="WP_149769353.1">
    <property type="nucleotide sequence ID" value="NZ_VDFQ02000002.1"/>
</dbReference>
<organism evidence="2 3">
    <name type="scientific">Mumia zhuanghuii</name>
    <dbReference type="NCBI Taxonomy" id="2585211"/>
    <lineage>
        <taxon>Bacteria</taxon>
        <taxon>Bacillati</taxon>
        <taxon>Actinomycetota</taxon>
        <taxon>Actinomycetes</taxon>
        <taxon>Propionibacteriales</taxon>
        <taxon>Nocardioidaceae</taxon>
        <taxon>Mumia</taxon>
    </lineage>
</organism>
<keyword evidence="1" id="KW-1133">Transmembrane helix</keyword>
<keyword evidence="1" id="KW-0812">Transmembrane</keyword>
<dbReference type="AlphaFoldDB" id="A0A5Q6S0L7"/>
<protein>
    <submittedName>
        <fullName evidence="2">Uncharacterized protein</fullName>
    </submittedName>
</protein>
<keyword evidence="1" id="KW-0472">Membrane</keyword>
<name>A0A5Q6S0L7_9ACTN</name>
<feature type="transmembrane region" description="Helical" evidence="1">
    <location>
        <begin position="12"/>
        <end position="42"/>
    </location>
</feature>
<accession>A0A5Q6S0L7</accession>
<evidence type="ECO:0000313" key="3">
    <source>
        <dbReference type="Proteomes" id="UP000307768"/>
    </source>
</evidence>
<gene>
    <name evidence="2" type="ORF">FE697_009740</name>
</gene>
<sequence>MRANRGNRLPSWAAWLSVAALAGLTIGPVVAVLAAGACAAALTAEEVGYRRRARAYFARLHRTTLRRHDAILDAWMTMRDGDADRPSTRLADDVLRAPTARFVTLAARSTDARNLVRPREHETVVAYREAVSDLELAWRRLELHARGIDAWSDARRWGRERLPESATALVAPLVPVVRAAARNALRAAESRFSTPGAR</sequence>
<comment type="caution">
    <text evidence="2">The sequence shown here is derived from an EMBL/GenBank/DDBJ whole genome shotgun (WGS) entry which is preliminary data.</text>
</comment>
<dbReference type="EMBL" id="VDFQ02000002">
    <property type="protein sequence ID" value="KAA1423834.1"/>
    <property type="molecule type" value="Genomic_DNA"/>
</dbReference>
<dbReference type="Proteomes" id="UP000307768">
    <property type="component" value="Unassembled WGS sequence"/>
</dbReference>
<evidence type="ECO:0000313" key="2">
    <source>
        <dbReference type="EMBL" id="KAA1423834.1"/>
    </source>
</evidence>